<proteinExistence type="predicted"/>
<keyword evidence="1" id="KW-0472">Membrane</keyword>
<feature type="transmembrane region" description="Helical" evidence="1">
    <location>
        <begin position="12"/>
        <end position="40"/>
    </location>
</feature>
<keyword evidence="1" id="KW-0812">Transmembrane</keyword>
<keyword evidence="1" id="KW-1133">Transmembrane helix</keyword>
<accession>A0A1X2ITD6</accession>
<sequence>MFNLKIMRSCTAALYILLVFVLPFWIVQNSLFFLIIVYFFHIDTHQFISLSIPEG</sequence>
<evidence type="ECO:0000256" key="1">
    <source>
        <dbReference type="SAM" id="Phobius"/>
    </source>
</evidence>
<evidence type="ECO:0000313" key="2">
    <source>
        <dbReference type="EMBL" id="ORZ22012.1"/>
    </source>
</evidence>
<evidence type="ECO:0000313" key="3">
    <source>
        <dbReference type="Proteomes" id="UP000193560"/>
    </source>
</evidence>
<dbReference type="Proteomes" id="UP000193560">
    <property type="component" value="Unassembled WGS sequence"/>
</dbReference>
<gene>
    <name evidence="2" type="ORF">BCR42DRAFT_405318</name>
</gene>
<dbReference type="EMBL" id="MCGE01000004">
    <property type="protein sequence ID" value="ORZ22012.1"/>
    <property type="molecule type" value="Genomic_DNA"/>
</dbReference>
<name>A0A1X2ITD6_9FUNG</name>
<dbReference type="AlphaFoldDB" id="A0A1X2ITD6"/>
<reference evidence="2 3" key="1">
    <citation type="submission" date="2016-07" db="EMBL/GenBank/DDBJ databases">
        <title>Pervasive Adenine N6-methylation of Active Genes in Fungi.</title>
        <authorList>
            <consortium name="DOE Joint Genome Institute"/>
            <person name="Mondo S.J."/>
            <person name="Dannebaum R.O."/>
            <person name="Kuo R.C."/>
            <person name="Labutti K."/>
            <person name="Haridas S."/>
            <person name="Kuo A."/>
            <person name="Salamov A."/>
            <person name="Ahrendt S.R."/>
            <person name="Lipzen A."/>
            <person name="Sullivan W."/>
            <person name="Andreopoulos W.B."/>
            <person name="Clum A."/>
            <person name="Lindquist E."/>
            <person name="Daum C."/>
            <person name="Ramamoorthy G.K."/>
            <person name="Gryganskyi A."/>
            <person name="Culley D."/>
            <person name="Magnuson J.K."/>
            <person name="James T.Y."/>
            <person name="O'Malley M.A."/>
            <person name="Stajich J.E."/>
            <person name="Spatafora J.W."/>
            <person name="Visel A."/>
            <person name="Grigoriev I.V."/>
        </authorList>
    </citation>
    <scope>NUCLEOTIDE SEQUENCE [LARGE SCALE GENOMIC DNA]</scope>
    <source>
        <strain evidence="2 3">NRRL 1336</strain>
    </source>
</reference>
<protein>
    <submittedName>
        <fullName evidence="2">Uncharacterized protein</fullName>
    </submittedName>
</protein>
<keyword evidence="3" id="KW-1185">Reference proteome</keyword>
<comment type="caution">
    <text evidence="2">The sequence shown here is derived from an EMBL/GenBank/DDBJ whole genome shotgun (WGS) entry which is preliminary data.</text>
</comment>
<organism evidence="2 3">
    <name type="scientific">Absidia repens</name>
    <dbReference type="NCBI Taxonomy" id="90262"/>
    <lineage>
        <taxon>Eukaryota</taxon>
        <taxon>Fungi</taxon>
        <taxon>Fungi incertae sedis</taxon>
        <taxon>Mucoromycota</taxon>
        <taxon>Mucoromycotina</taxon>
        <taxon>Mucoromycetes</taxon>
        <taxon>Mucorales</taxon>
        <taxon>Cunninghamellaceae</taxon>
        <taxon>Absidia</taxon>
    </lineage>
</organism>